<dbReference type="NCBIfam" id="TIGR01587">
    <property type="entry name" value="cas3_core"/>
    <property type="match status" value="1"/>
</dbReference>
<keyword evidence="4" id="KW-0479">Metal-binding</keyword>
<keyword evidence="9" id="KW-0051">Antiviral defense</keyword>
<feature type="domain" description="HD Cas3-type" evidence="12">
    <location>
        <begin position="23"/>
        <end position="198"/>
    </location>
</feature>
<dbReference type="AlphaFoldDB" id="A0A381DH20"/>
<evidence type="ECO:0000256" key="9">
    <source>
        <dbReference type="ARBA" id="ARBA00023118"/>
    </source>
</evidence>
<dbReference type="PANTHER" id="PTHR24031">
    <property type="entry name" value="RNA HELICASE"/>
    <property type="match status" value="1"/>
</dbReference>
<keyword evidence="8" id="KW-0067">ATP-binding</keyword>
<sequence length="745" mass="87385">MLKIVAKFTKLMEKDSILFDEFFSHPNKIFINHILGMLYENDTALEKMVKIYHDIAKLKNNFQIYIRDKSKAKNKEHSLLSGYFFVSNSDFDELDTLFGFLTIISHHAYIKDFYSLKDPNKNFGECYQNSIEFSFANEVIKNAKTFSKFKDIKFDNIHEKAKKLSRYLLLSEFKHKFSYDDFIDFKSLYSNLIFNDKFEAIFSSKFTPSKPIQLKPLEKYIENLVKDEDKNLPENKKREDFRQFVLSNFDKNHSLYTLTAPTGYGKTLTALNFALKFKKERVIFSLPFTSIIDQTYDIISKIYPHLEVQKIHHKTTIQDDKNEDIDLDSDRYSKVKFMLNSFSADINITTMYQLIYAIFGNSNKDNVKFHSLKNSVIIVDEAQALPYKFRQDFIKLCEIISEKLNSVFILMSATMPVINSPKFKEISNLNYFKHQNRYKIKYLDKNEDELIRQIKLASKDKHTLVVVNTIKKAQELYFKFKDEFQAYSINGYMTDDHKLQIICDIKKQLKNKNNKSKKILLISTQSIEAGVDLSFEVGFREISPISSIIQTAGRINRSGEFGGGVLYVFDSISKFESLIYGDLQNISGSIFKILKQKEVKESEILEFSNIYFEKIHTLLENLYLKDSMAKLKFETINGKIDEIMKENRYKKLIIVEPKPNFISDLEQEFFNYKNNDEFKIKEFRNNIIKKIIKHGVNISQNDIKNFGTRLEKVKFCDISYLPFNAPEYDKNVGILKASSDKMIFL</sequence>
<dbReference type="GO" id="GO:0003676">
    <property type="term" value="F:nucleic acid binding"/>
    <property type="evidence" value="ECO:0007669"/>
    <property type="project" value="InterPro"/>
</dbReference>
<dbReference type="GO" id="GO:0005524">
    <property type="term" value="F:ATP binding"/>
    <property type="evidence" value="ECO:0007669"/>
    <property type="project" value="UniProtKB-KW"/>
</dbReference>
<dbReference type="InterPro" id="IPR006474">
    <property type="entry name" value="Helicase_Cas3_CRISPR-ass_core"/>
</dbReference>
<dbReference type="InterPro" id="IPR006483">
    <property type="entry name" value="CRISPR-assoc_Cas3_HD"/>
</dbReference>
<evidence type="ECO:0000256" key="1">
    <source>
        <dbReference type="ARBA" id="ARBA00006847"/>
    </source>
</evidence>
<dbReference type="GO" id="GO:0004518">
    <property type="term" value="F:nuclease activity"/>
    <property type="evidence" value="ECO:0007669"/>
    <property type="project" value="UniProtKB-KW"/>
</dbReference>
<evidence type="ECO:0000259" key="12">
    <source>
        <dbReference type="PROSITE" id="PS51643"/>
    </source>
</evidence>
<proteinExistence type="inferred from homology"/>
<accession>A0A381DH20</accession>
<keyword evidence="7" id="KW-0347">Helicase</keyword>
<dbReference type="Proteomes" id="UP000254920">
    <property type="component" value="Unassembled WGS sequence"/>
</dbReference>
<evidence type="ECO:0000259" key="11">
    <source>
        <dbReference type="PROSITE" id="PS51194"/>
    </source>
</evidence>
<evidence type="ECO:0000256" key="7">
    <source>
        <dbReference type="ARBA" id="ARBA00022806"/>
    </source>
</evidence>
<protein>
    <submittedName>
        <fullName evidence="13">CRISPR-associated helicase Cas3 domain-containing protein</fullName>
    </submittedName>
</protein>
<reference evidence="13 14" key="1">
    <citation type="submission" date="2018-06" db="EMBL/GenBank/DDBJ databases">
        <authorList>
            <consortium name="Pathogen Informatics"/>
            <person name="Doyle S."/>
        </authorList>
    </citation>
    <scope>NUCLEOTIDE SEQUENCE [LARGE SCALE GENOMIC DNA]</scope>
    <source>
        <strain evidence="13 14">NCTC12475</strain>
    </source>
</reference>
<dbReference type="CDD" id="cd18785">
    <property type="entry name" value="SF2_C"/>
    <property type="match status" value="1"/>
</dbReference>
<dbReference type="InterPro" id="IPR011545">
    <property type="entry name" value="DEAD/DEAH_box_helicase_dom"/>
</dbReference>
<evidence type="ECO:0000256" key="6">
    <source>
        <dbReference type="ARBA" id="ARBA00022801"/>
    </source>
</evidence>
<comment type="similarity">
    <text evidence="2">In the central section; belongs to the CRISPR-associated helicase Cas3 family.</text>
</comment>
<evidence type="ECO:0000256" key="3">
    <source>
        <dbReference type="ARBA" id="ARBA00022722"/>
    </source>
</evidence>
<dbReference type="SMART" id="SM00487">
    <property type="entry name" value="DEXDc"/>
    <property type="match status" value="1"/>
</dbReference>
<evidence type="ECO:0000256" key="4">
    <source>
        <dbReference type="ARBA" id="ARBA00022723"/>
    </source>
</evidence>
<keyword evidence="14" id="KW-1185">Reference proteome</keyword>
<gene>
    <name evidence="13" type="primary">cas_4</name>
    <name evidence="13" type="ORF">NCTC12475_00133</name>
</gene>
<dbReference type="PROSITE" id="PS51192">
    <property type="entry name" value="HELICASE_ATP_BIND_1"/>
    <property type="match status" value="1"/>
</dbReference>
<comment type="similarity">
    <text evidence="1">In the N-terminal section; belongs to the CRISPR-associated nuclease Cas3-HD family.</text>
</comment>
<dbReference type="GO" id="GO:0046872">
    <property type="term" value="F:metal ion binding"/>
    <property type="evidence" value="ECO:0007669"/>
    <property type="project" value="UniProtKB-KW"/>
</dbReference>
<dbReference type="GO" id="GO:0051607">
    <property type="term" value="P:defense response to virus"/>
    <property type="evidence" value="ECO:0007669"/>
    <property type="project" value="UniProtKB-KW"/>
</dbReference>
<keyword evidence="5" id="KW-0547">Nucleotide-binding</keyword>
<evidence type="ECO:0000256" key="8">
    <source>
        <dbReference type="ARBA" id="ARBA00022840"/>
    </source>
</evidence>
<dbReference type="PROSITE" id="PS51643">
    <property type="entry name" value="HD_CAS3"/>
    <property type="match status" value="1"/>
</dbReference>
<evidence type="ECO:0000259" key="10">
    <source>
        <dbReference type="PROSITE" id="PS51192"/>
    </source>
</evidence>
<dbReference type="GO" id="GO:0016787">
    <property type="term" value="F:hydrolase activity"/>
    <property type="evidence" value="ECO:0007669"/>
    <property type="project" value="UniProtKB-KW"/>
</dbReference>
<dbReference type="InterPro" id="IPR054712">
    <property type="entry name" value="Cas3-like_dom"/>
</dbReference>
<keyword evidence="3" id="KW-0540">Nuclease</keyword>
<keyword evidence="6" id="KW-0378">Hydrolase</keyword>
<evidence type="ECO:0000313" key="14">
    <source>
        <dbReference type="Proteomes" id="UP000254920"/>
    </source>
</evidence>
<dbReference type="InterPro" id="IPR038257">
    <property type="entry name" value="CRISPR-assoc_Cas3_HD_sf"/>
</dbReference>
<dbReference type="EMBL" id="UFVD01000001">
    <property type="protein sequence ID" value="SUX09654.1"/>
    <property type="molecule type" value="Genomic_DNA"/>
</dbReference>
<evidence type="ECO:0000256" key="2">
    <source>
        <dbReference type="ARBA" id="ARBA00009046"/>
    </source>
</evidence>
<dbReference type="SUPFAM" id="SSF52540">
    <property type="entry name" value="P-loop containing nucleoside triphosphate hydrolases"/>
    <property type="match status" value="1"/>
</dbReference>
<feature type="domain" description="Helicase C-terminal" evidence="11">
    <location>
        <begin position="446"/>
        <end position="605"/>
    </location>
</feature>
<name>A0A381DH20_9BACT</name>
<evidence type="ECO:0000256" key="5">
    <source>
        <dbReference type="ARBA" id="ARBA00022741"/>
    </source>
</evidence>
<dbReference type="Gene3D" id="1.10.3210.30">
    <property type="match status" value="1"/>
</dbReference>
<dbReference type="InterPro" id="IPR027417">
    <property type="entry name" value="P-loop_NTPase"/>
</dbReference>
<dbReference type="InterPro" id="IPR001650">
    <property type="entry name" value="Helicase_C-like"/>
</dbReference>
<dbReference type="Pfam" id="PF00270">
    <property type="entry name" value="DEAD"/>
    <property type="match status" value="1"/>
</dbReference>
<dbReference type="CDD" id="cd17930">
    <property type="entry name" value="DEXHc_cas3"/>
    <property type="match status" value="1"/>
</dbReference>
<dbReference type="Pfam" id="PF22590">
    <property type="entry name" value="Cas3-like_C_2"/>
    <property type="match status" value="1"/>
</dbReference>
<evidence type="ECO:0000313" key="13">
    <source>
        <dbReference type="EMBL" id="SUX09654.1"/>
    </source>
</evidence>
<dbReference type="InterPro" id="IPR014001">
    <property type="entry name" value="Helicase_ATP-bd"/>
</dbReference>
<dbReference type="Gene3D" id="3.40.50.300">
    <property type="entry name" value="P-loop containing nucleotide triphosphate hydrolases"/>
    <property type="match status" value="2"/>
</dbReference>
<dbReference type="PROSITE" id="PS51194">
    <property type="entry name" value="HELICASE_CTER"/>
    <property type="match status" value="1"/>
</dbReference>
<feature type="domain" description="Helicase ATP-binding" evidence="10">
    <location>
        <begin position="247"/>
        <end position="433"/>
    </location>
</feature>
<dbReference type="GO" id="GO:0004386">
    <property type="term" value="F:helicase activity"/>
    <property type="evidence" value="ECO:0007669"/>
    <property type="project" value="UniProtKB-KW"/>
</dbReference>
<organism evidence="13 14">
    <name type="scientific">Campylobacter sputorum subsp. sputorum</name>
    <dbReference type="NCBI Taxonomy" id="32024"/>
    <lineage>
        <taxon>Bacteria</taxon>
        <taxon>Pseudomonadati</taxon>
        <taxon>Campylobacterota</taxon>
        <taxon>Epsilonproteobacteria</taxon>
        <taxon>Campylobacterales</taxon>
        <taxon>Campylobacteraceae</taxon>
        <taxon>Campylobacter</taxon>
    </lineage>
</organism>